<feature type="compositionally biased region" description="Polar residues" evidence="1">
    <location>
        <begin position="151"/>
        <end position="164"/>
    </location>
</feature>
<feature type="compositionally biased region" description="Basic residues" evidence="1">
    <location>
        <begin position="168"/>
        <end position="180"/>
    </location>
</feature>
<feature type="region of interest" description="Disordered" evidence="1">
    <location>
        <begin position="237"/>
        <end position="256"/>
    </location>
</feature>
<dbReference type="AlphaFoldDB" id="A0A2G8KBB5"/>
<feature type="region of interest" description="Disordered" evidence="1">
    <location>
        <begin position="284"/>
        <end position="309"/>
    </location>
</feature>
<sequence>MDRTVDSSGDTLKRMDLDTPLEMMSPSISLSTSLPSSTADVFSLLLTQLQQCHTQQITELEQKVAHLKKKCQKVMAIVKERGEIAVKYRQTCHQLREENHRLKKLMNREKHRIPSSPTQLISTPSPHHHHSNTNESRIPQMEATKHDDNVSEPSQTSDTIGGSDNSKKSRLALRKRNRKVRYAEVSRSSEISPEGRTLGGSTSPPGAKLFVPETMDPDLYEVEPGQEKNVANLEEVTEGDNGTDSNVERSKVRSGNSSTPLLVANVSLSQYDNLIVEGDKGAISPISRSSHLEGGIKTGKPAWRGSEIR</sequence>
<feature type="region of interest" description="Disordered" evidence="1">
    <location>
        <begin position="1"/>
        <end position="20"/>
    </location>
</feature>
<evidence type="ECO:0000313" key="2">
    <source>
        <dbReference type="EMBL" id="PIK45249.1"/>
    </source>
</evidence>
<protein>
    <submittedName>
        <fullName evidence="2">Uncharacterized protein</fullName>
    </submittedName>
</protein>
<evidence type="ECO:0000313" key="3">
    <source>
        <dbReference type="Proteomes" id="UP000230750"/>
    </source>
</evidence>
<comment type="caution">
    <text evidence="2">The sequence shown here is derived from an EMBL/GenBank/DDBJ whole genome shotgun (WGS) entry which is preliminary data.</text>
</comment>
<dbReference type="EMBL" id="MRZV01000724">
    <property type="protein sequence ID" value="PIK45249.1"/>
    <property type="molecule type" value="Genomic_DNA"/>
</dbReference>
<organism evidence="2 3">
    <name type="scientific">Stichopus japonicus</name>
    <name type="common">Sea cucumber</name>
    <dbReference type="NCBI Taxonomy" id="307972"/>
    <lineage>
        <taxon>Eukaryota</taxon>
        <taxon>Metazoa</taxon>
        <taxon>Echinodermata</taxon>
        <taxon>Eleutherozoa</taxon>
        <taxon>Echinozoa</taxon>
        <taxon>Holothuroidea</taxon>
        <taxon>Aspidochirotacea</taxon>
        <taxon>Aspidochirotida</taxon>
        <taxon>Stichopodidae</taxon>
        <taxon>Apostichopus</taxon>
    </lineage>
</organism>
<accession>A0A2G8KBB5</accession>
<feature type="region of interest" description="Disordered" evidence="1">
    <location>
        <begin position="107"/>
        <end position="212"/>
    </location>
</feature>
<dbReference type="Proteomes" id="UP000230750">
    <property type="component" value="Unassembled WGS sequence"/>
</dbReference>
<keyword evidence="3" id="KW-1185">Reference proteome</keyword>
<evidence type="ECO:0000256" key="1">
    <source>
        <dbReference type="SAM" id="MobiDB-lite"/>
    </source>
</evidence>
<proteinExistence type="predicted"/>
<reference evidence="2 3" key="1">
    <citation type="journal article" date="2017" name="PLoS Biol.">
        <title>The sea cucumber genome provides insights into morphological evolution and visceral regeneration.</title>
        <authorList>
            <person name="Zhang X."/>
            <person name="Sun L."/>
            <person name="Yuan J."/>
            <person name="Sun Y."/>
            <person name="Gao Y."/>
            <person name="Zhang L."/>
            <person name="Li S."/>
            <person name="Dai H."/>
            <person name="Hamel J.F."/>
            <person name="Liu C."/>
            <person name="Yu Y."/>
            <person name="Liu S."/>
            <person name="Lin W."/>
            <person name="Guo K."/>
            <person name="Jin S."/>
            <person name="Xu P."/>
            <person name="Storey K.B."/>
            <person name="Huan P."/>
            <person name="Zhang T."/>
            <person name="Zhou Y."/>
            <person name="Zhang J."/>
            <person name="Lin C."/>
            <person name="Li X."/>
            <person name="Xing L."/>
            <person name="Huo D."/>
            <person name="Sun M."/>
            <person name="Wang L."/>
            <person name="Mercier A."/>
            <person name="Li F."/>
            <person name="Yang H."/>
            <person name="Xiang J."/>
        </authorList>
    </citation>
    <scope>NUCLEOTIDE SEQUENCE [LARGE SCALE GENOMIC DNA]</scope>
    <source>
        <strain evidence="2">Shaxun</strain>
        <tissue evidence="2">Muscle</tissue>
    </source>
</reference>
<name>A0A2G8KBB5_STIJA</name>
<feature type="compositionally biased region" description="Basic and acidic residues" evidence="1">
    <location>
        <begin position="1"/>
        <end position="17"/>
    </location>
</feature>
<gene>
    <name evidence="2" type="ORF">BSL78_17893</name>
</gene>